<dbReference type="EMBL" id="LHZB01000100">
    <property type="protein sequence ID" value="KXV02241.1"/>
    <property type="molecule type" value="Genomic_DNA"/>
</dbReference>
<dbReference type="InterPro" id="IPR022623">
    <property type="entry name" value="Glyco_trans_4"/>
</dbReference>
<protein>
    <submittedName>
        <fullName evidence="5">Glycosyl transferase</fullName>
    </submittedName>
</protein>
<evidence type="ECO:0000313" key="5">
    <source>
        <dbReference type="EMBL" id="KXV02241.1"/>
    </source>
</evidence>
<accession>A0A149QY99</accession>
<reference evidence="5 6" key="1">
    <citation type="submission" date="2015-06" db="EMBL/GenBank/DDBJ databases">
        <title>Improved classification and identification of acetic acid bacteria using matrix-assisted laser desorption/ionization time-of-flight mass spectrometry; Gluconobacter nephelii and Gluconobacter uchimurae are later heterotypic synonyms of Gluconobacter japonicus and Gluconobacter oxydans, respectively.</title>
        <authorList>
            <person name="Li L."/>
            <person name="Cleenwerck I."/>
            <person name="De Vuyst L."/>
            <person name="Vandamme P."/>
        </authorList>
    </citation>
    <scope>NUCLEOTIDE SEQUENCE [LARGE SCALE GENOMIC DNA]</scope>
    <source>
        <strain evidence="5 6">LMG 1764</strain>
    </source>
</reference>
<dbReference type="Pfam" id="PF12000">
    <property type="entry name" value="Glyco_trans_4_3"/>
    <property type="match status" value="1"/>
</dbReference>
<evidence type="ECO:0000259" key="4">
    <source>
        <dbReference type="Pfam" id="PF12000"/>
    </source>
</evidence>
<dbReference type="AlphaFoldDB" id="A0A149QY99"/>
<dbReference type="CDD" id="cd03818">
    <property type="entry name" value="GT4_ExpC-like"/>
    <property type="match status" value="1"/>
</dbReference>
<evidence type="ECO:0000313" key="6">
    <source>
        <dbReference type="Proteomes" id="UP000075573"/>
    </source>
</evidence>
<keyword evidence="2 5" id="KW-0808">Transferase</keyword>
<feature type="domain" description="Glycosyl transferase family 4" evidence="4">
    <location>
        <begin position="24"/>
        <end position="190"/>
    </location>
</feature>
<dbReference type="Proteomes" id="UP000075573">
    <property type="component" value="Unassembled WGS sequence"/>
</dbReference>
<gene>
    <name evidence="5" type="ORF">AD929_03410</name>
</gene>
<dbReference type="Gene3D" id="3.40.50.2000">
    <property type="entry name" value="Glycogen Phosphorylase B"/>
    <property type="match status" value="2"/>
</dbReference>
<evidence type="ECO:0000256" key="1">
    <source>
        <dbReference type="ARBA" id="ARBA00022676"/>
    </source>
</evidence>
<feature type="domain" description="Glycosyl transferase family 1" evidence="3">
    <location>
        <begin position="208"/>
        <end position="382"/>
    </location>
</feature>
<dbReference type="PANTHER" id="PTHR12526:SF510">
    <property type="entry name" value="D-INOSITOL 3-PHOSPHATE GLYCOSYLTRANSFERASE"/>
    <property type="match status" value="1"/>
</dbReference>
<dbReference type="PANTHER" id="PTHR12526">
    <property type="entry name" value="GLYCOSYLTRANSFERASE"/>
    <property type="match status" value="1"/>
</dbReference>
<dbReference type="RefSeq" id="WP_062494348.1">
    <property type="nucleotide sequence ID" value="NZ_LHZB01000100.1"/>
</dbReference>
<organism evidence="5 6">
    <name type="scientific">Gluconobacter potus</name>
    <dbReference type="NCBI Taxonomy" id="2724927"/>
    <lineage>
        <taxon>Bacteria</taxon>
        <taxon>Pseudomonadati</taxon>
        <taxon>Pseudomonadota</taxon>
        <taxon>Alphaproteobacteria</taxon>
        <taxon>Acetobacterales</taxon>
        <taxon>Acetobacteraceae</taxon>
        <taxon>Gluconobacter</taxon>
    </lineage>
</organism>
<dbReference type="InterPro" id="IPR001296">
    <property type="entry name" value="Glyco_trans_1"/>
</dbReference>
<proteinExistence type="predicted"/>
<dbReference type="Pfam" id="PF00534">
    <property type="entry name" value="Glycos_transf_1"/>
    <property type="match status" value="1"/>
</dbReference>
<dbReference type="PATRIC" id="fig|442.7.peg.2401"/>
<keyword evidence="1" id="KW-0328">Glycosyltransferase</keyword>
<evidence type="ECO:0000259" key="3">
    <source>
        <dbReference type="Pfam" id="PF00534"/>
    </source>
</evidence>
<evidence type="ECO:0000256" key="2">
    <source>
        <dbReference type="ARBA" id="ARBA00022679"/>
    </source>
</evidence>
<comment type="caution">
    <text evidence="5">The sequence shown here is derived from an EMBL/GenBank/DDBJ whole genome shotgun (WGS) entry which is preliminary data.</text>
</comment>
<name>A0A149QY99_9PROT</name>
<dbReference type="SUPFAM" id="SSF53756">
    <property type="entry name" value="UDP-Glycosyltransferase/glycogen phosphorylase"/>
    <property type="match status" value="1"/>
</dbReference>
<sequence>MRYLFVHQNFPGQFLHFVRHLLAQGHEIVFISEANSNHIPGVRRAIYRVPRLPSMETHRSLREFEYGLLRAEAVATAARTLKGLGYEPDIIIGHHGWGELLNLVDVFPDCPILGYFEFFYHADQNDVGFDPEFPPSPELAASVRVKNAINLQALCLANGYGQCPTQFQLGTYPVWAQEKISLLREGVNLELCSPEPQARRRNLVIKDVRITPKTPLVTYVARDLEPYRGFHVVMRALPRILSERKDAHVILVGGDRVSYGTLPPDGGSWREVMLRELGDSLDLDRVHFVGKVEYDDFRALLRRSDAHLYLTYPFVASWSLREAMATGCPIIGSDTAPVREFLTDDVTGRLVPFLEPEKIAETTLALLDDRRAARRLGQEARRYAEAELCLNDYLQRYDDLVDRITKTHRS</sequence>
<dbReference type="GO" id="GO:0016757">
    <property type="term" value="F:glycosyltransferase activity"/>
    <property type="evidence" value="ECO:0007669"/>
    <property type="project" value="UniProtKB-KW"/>
</dbReference>